<sequence length="283" mass="30668">MRKKWWMIGVGFGICAMLFVASAYSARADAPGYEMYKTALKHTHAAASFTVNADLSVTDNGTKVVGAQAIVKQNRDFETVSVAAALDSQGDTRSMNVYRQDGKAILKSSESDVYKVLEPHHANWKQDGPPKAVEQIIDNVAGRMWEHAQVEAAADGGTQVTLHLSENELPAPIKAAGALMIAKAADNEKWEHVPKLTKNAGVQQIHLDAKIGADGRMEKQTLEIIVSGTDESGKQHVVAIQLLAVISDVDQTVPDRIDLTGKPWEPAKAGEWNHGAQGPGWHY</sequence>
<feature type="signal peptide" evidence="2">
    <location>
        <begin position="1"/>
        <end position="25"/>
    </location>
</feature>
<protein>
    <submittedName>
        <fullName evidence="3">Uncharacterized protein</fullName>
    </submittedName>
</protein>
<feature type="region of interest" description="Disordered" evidence="1">
    <location>
        <begin position="260"/>
        <end position="283"/>
    </location>
</feature>
<dbReference type="RefSeq" id="WP_218097642.1">
    <property type="nucleotide sequence ID" value="NZ_CAJVCE010000003.1"/>
</dbReference>
<evidence type="ECO:0000256" key="2">
    <source>
        <dbReference type="SAM" id="SignalP"/>
    </source>
</evidence>
<keyword evidence="2" id="KW-0732">Signal</keyword>
<dbReference type="Proteomes" id="UP000730618">
    <property type="component" value="Unassembled WGS sequence"/>
</dbReference>
<evidence type="ECO:0000256" key="1">
    <source>
        <dbReference type="SAM" id="MobiDB-lite"/>
    </source>
</evidence>
<keyword evidence="4" id="KW-1185">Reference proteome</keyword>
<name>A0ABN7TE02_9BACL</name>
<feature type="chain" id="PRO_5047434598" evidence="2">
    <location>
        <begin position="26"/>
        <end position="283"/>
    </location>
</feature>
<gene>
    <name evidence="3" type="ORF">PAECIP111802_01291</name>
</gene>
<accession>A0ABN7TE02</accession>
<evidence type="ECO:0000313" key="4">
    <source>
        <dbReference type="Proteomes" id="UP000730618"/>
    </source>
</evidence>
<comment type="caution">
    <text evidence="3">The sequence shown here is derived from an EMBL/GenBank/DDBJ whole genome shotgun (WGS) entry which is preliminary data.</text>
</comment>
<proteinExistence type="predicted"/>
<reference evidence="3 4" key="1">
    <citation type="submission" date="2021-06" db="EMBL/GenBank/DDBJ databases">
        <authorList>
            <person name="Criscuolo A."/>
        </authorList>
    </citation>
    <scope>NUCLEOTIDE SEQUENCE [LARGE SCALE GENOMIC DNA]</scope>
    <source>
        <strain evidence="4">CIP 111802</strain>
    </source>
</reference>
<organism evidence="3 4">
    <name type="scientific">Paenibacillus allorhizosphaerae</name>
    <dbReference type="NCBI Taxonomy" id="2849866"/>
    <lineage>
        <taxon>Bacteria</taxon>
        <taxon>Bacillati</taxon>
        <taxon>Bacillota</taxon>
        <taxon>Bacilli</taxon>
        <taxon>Bacillales</taxon>
        <taxon>Paenibacillaceae</taxon>
        <taxon>Paenibacillus</taxon>
    </lineage>
</organism>
<evidence type="ECO:0000313" key="3">
    <source>
        <dbReference type="EMBL" id="CAG7626830.1"/>
    </source>
</evidence>
<dbReference type="EMBL" id="CAJVCE010000003">
    <property type="protein sequence ID" value="CAG7626830.1"/>
    <property type="molecule type" value="Genomic_DNA"/>
</dbReference>